<dbReference type="PANTHER" id="PTHR33169">
    <property type="entry name" value="PADR-FAMILY TRANSCRIPTIONAL REGULATOR"/>
    <property type="match status" value="1"/>
</dbReference>
<dbReference type="InterPro" id="IPR036388">
    <property type="entry name" value="WH-like_DNA-bd_sf"/>
</dbReference>
<keyword evidence="2" id="KW-0238">DNA-binding</keyword>
<dbReference type="InterPro" id="IPR052509">
    <property type="entry name" value="Metal_resp_DNA-bind_regulator"/>
</dbReference>
<dbReference type="PANTHER" id="PTHR33169:SF14">
    <property type="entry name" value="TRANSCRIPTIONAL REGULATOR RV3488"/>
    <property type="match status" value="1"/>
</dbReference>
<sequence length="115" mass="13325">MNFDKNLLGGTTALLLLSLLSNQDMYGYEIIKELELRSDSSFQFKEGTLYPVLHKMENMGWLKSYLSKGDAGRERKYYQITVKGKKQLALEKEQWNVFTESVEKVVFGGQYELAR</sequence>
<dbReference type="Gene3D" id="1.10.10.10">
    <property type="entry name" value="Winged helix-like DNA-binding domain superfamily/Winged helix DNA-binding domain"/>
    <property type="match status" value="1"/>
</dbReference>
<evidence type="ECO:0000259" key="1">
    <source>
        <dbReference type="Pfam" id="PF03551"/>
    </source>
</evidence>
<accession>A0A1G8R8G3</accession>
<dbReference type="GO" id="GO:0003677">
    <property type="term" value="F:DNA binding"/>
    <property type="evidence" value="ECO:0007669"/>
    <property type="project" value="UniProtKB-KW"/>
</dbReference>
<dbReference type="InterPro" id="IPR005149">
    <property type="entry name" value="Tscrpt_reg_PadR_N"/>
</dbReference>
<dbReference type="Pfam" id="PF03551">
    <property type="entry name" value="PadR"/>
    <property type="match status" value="1"/>
</dbReference>
<dbReference type="RefSeq" id="WP_031577288.1">
    <property type="nucleotide sequence ID" value="NZ_FNDZ01000008.1"/>
</dbReference>
<dbReference type="EMBL" id="FNDZ01000008">
    <property type="protein sequence ID" value="SDJ13324.1"/>
    <property type="molecule type" value="Genomic_DNA"/>
</dbReference>
<feature type="domain" description="Transcription regulator PadR N-terminal" evidence="1">
    <location>
        <begin position="16"/>
        <end position="89"/>
    </location>
</feature>
<evidence type="ECO:0000313" key="2">
    <source>
        <dbReference type="EMBL" id="SDJ13324.1"/>
    </source>
</evidence>
<evidence type="ECO:0000313" key="3">
    <source>
        <dbReference type="Proteomes" id="UP000183255"/>
    </source>
</evidence>
<dbReference type="SUPFAM" id="SSF46785">
    <property type="entry name" value="Winged helix' DNA-binding domain"/>
    <property type="match status" value="1"/>
</dbReference>
<reference evidence="2 3" key="1">
    <citation type="submission" date="2016-10" db="EMBL/GenBank/DDBJ databases">
        <authorList>
            <person name="de Groot N.N."/>
        </authorList>
    </citation>
    <scope>NUCLEOTIDE SEQUENCE [LARGE SCALE GENOMIC DNA]</scope>
    <source>
        <strain evidence="2 3">CGMCC 1.5058</strain>
    </source>
</reference>
<organism evidence="2 3">
    <name type="scientific">Proteiniclasticum ruminis</name>
    <dbReference type="NCBI Taxonomy" id="398199"/>
    <lineage>
        <taxon>Bacteria</taxon>
        <taxon>Bacillati</taxon>
        <taxon>Bacillota</taxon>
        <taxon>Clostridia</taxon>
        <taxon>Eubacteriales</taxon>
        <taxon>Clostridiaceae</taxon>
        <taxon>Proteiniclasticum</taxon>
    </lineage>
</organism>
<gene>
    <name evidence="2" type="ORF">SAMN05421804_10823</name>
</gene>
<dbReference type="AlphaFoldDB" id="A0A1G8R8G3"/>
<dbReference type="InterPro" id="IPR036390">
    <property type="entry name" value="WH_DNA-bd_sf"/>
</dbReference>
<dbReference type="Proteomes" id="UP000183255">
    <property type="component" value="Unassembled WGS sequence"/>
</dbReference>
<name>A0A1G8R8G3_9CLOT</name>
<proteinExistence type="predicted"/>
<protein>
    <submittedName>
        <fullName evidence="2">DNA-binding transcriptional regulator, PadR family</fullName>
    </submittedName>
</protein>